<keyword evidence="2" id="KW-1185">Reference proteome</keyword>
<evidence type="ECO:0000313" key="1">
    <source>
        <dbReference type="EMBL" id="KAH6636493.1"/>
    </source>
</evidence>
<accession>A0ACB7PDY9</accession>
<protein>
    <submittedName>
        <fullName evidence="1">Inositol pentakisphosphate 2-kinase-like protein</fullName>
    </submittedName>
</protein>
<sequence>MTSANTSCMPVLSFLAAGNYEINFIGEGAANAVFQVVVQPGDEQSSIFQGYLLRVPKAGTKAHSYVELQEYWETVVRPLFEPEDLVQQRLVKLGGEGVVSCLNAALELKEEARRADFKGSRVAVAEHGMLVEDMRQSHTSDLTFEFKPKWLAQSHHAPASATRCRTCAREALRLHTKPGTARKQKQKQSPKETSPSILCPLNLLACTTSPTALTHVTAHFSTLTPPPSSFCPSFCPSIGPSTCPSTCPSTTTTTSTTTSTTSTTTATPPSHPVSPDTAQAAQHARLATWLQTNTLLPRLRAAQLAAARDGEEEDEGTADPEQLALAMTLRDCACFVRVPAEAGRPVEAKLADLDRKNWEAKRGYWREMERRLVEGGYYEGREVGGVGTDCLLEEETKKV</sequence>
<reference evidence="1 2" key="1">
    <citation type="journal article" date="2021" name="Nat. Commun.">
        <title>Genetic determinants of endophytism in the Arabidopsis root mycobiome.</title>
        <authorList>
            <person name="Mesny F."/>
            <person name="Miyauchi S."/>
            <person name="Thiergart T."/>
            <person name="Pickel B."/>
            <person name="Atanasova L."/>
            <person name="Karlsson M."/>
            <person name="Huettel B."/>
            <person name="Barry K.W."/>
            <person name="Haridas S."/>
            <person name="Chen C."/>
            <person name="Bauer D."/>
            <person name="Andreopoulos W."/>
            <person name="Pangilinan J."/>
            <person name="LaButti K."/>
            <person name="Riley R."/>
            <person name="Lipzen A."/>
            <person name="Clum A."/>
            <person name="Drula E."/>
            <person name="Henrissat B."/>
            <person name="Kohler A."/>
            <person name="Grigoriev I.V."/>
            <person name="Martin F.M."/>
            <person name="Hacquard S."/>
        </authorList>
    </citation>
    <scope>NUCLEOTIDE SEQUENCE [LARGE SCALE GENOMIC DNA]</scope>
    <source>
        <strain evidence="1 2">MPI-SDFR-AT-0079</strain>
    </source>
</reference>
<name>A0ACB7PDY9_9PEZI</name>
<comment type="caution">
    <text evidence="1">The sequence shown here is derived from an EMBL/GenBank/DDBJ whole genome shotgun (WGS) entry which is preliminary data.</text>
</comment>
<organism evidence="1 2">
    <name type="scientific">Chaetomium tenue</name>
    <dbReference type="NCBI Taxonomy" id="1854479"/>
    <lineage>
        <taxon>Eukaryota</taxon>
        <taxon>Fungi</taxon>
        <taxon>Dikarya</taxon>
        <taxon>Ascomycota</taxon>
        <taxon>Pezizomycotina</taxon>
        <taxon>Sordariomycetes</taxon>
        <taxon>Sordariomycetidae</taxon>
        <taxon>Sordariales</taxon>
        <taxon>Chaetomiaceae</taxon>
        <taxon>Chaetomium</taxon>
    </lineage>
</organism>
<dbReference type="Proteomes" id="UP000724584">
    <property type="component" value="Unassembled WGS sequence"/>
</dbReference>
<proteinExistence type="predicted"/>
<gene>
    <name evidence="1" type="ORF">F5144DRAFT_611229</name>
</gene>
<evidence type="ECO:0000313" key="2">
    <source>
        <dbReference type="Proteomes" id="UP000724584"/>
    </source>
</evidence>
<dbReference type="EMBL" id="JAGIZQ010000003">
    <property type="protein sequence ID" value="KAH6636493.1"/>
    <property type="molecule type" value="Genomic_DNA"/>
</dbReference>